<evidence type="ECO:0000313" key="5">
    <source>
        <dbReference type="EMBL" id="PTQ13233.1"/>
    </source>
</evidence>
<name>A0A2T5G249_9SPHN</name>
<keyword evidence="1" id="KW-0805">Transcription regulation</keyword>
<dbReference type="SUPFAM" id="SSF48008">
    <property type="entry name" value="GntR ligand-binding domain-like"/>
    <property type="match status" value="1"/>
</dbReference>
<dbReference type="InterPro" id="IPR036390">
    <property type="entry name" value="WH_DNA-bd_sf"/>
</dbReference>
<dbReference type="PROSITE" id="PS50949">
    <property type="entry name" value="HTH_GNTR"/>
    <property type="match status" value="1"/>
</dbReference>
<dbReference type="InterPro" id="IPR000524">
    <property type="entry name" value="Tscrpt_reg_HTH_GntR"/>
</dbReference>
<dbReference type="Pfam" id="PF07729">
    <property type="entry name" value="FCD"/>
    <property type="match status" value="1"/>
</dbReference>
<accession>A0A2T5G249</accession>
<comment type="caution">
    <text evidence="5">The sequence shown here is derived from an EMBL/GenBank/DDBJ whole genome shotgun (WGS) entry which is preliminary data.</text>
</comment>
<protein>
    <submittedName>
        <fullName evidence="5">Transcriptional regulator</fullName>
    </submittedName>
</protein>
<sequence>MATKIDSESDQTLVSRIEADLLAGHFRPGEWLKQADVEANYNANRFDVRMALLDLKARQLIEHIPNRGFRVINLSEREREELFETRSILETAAAKLAAERISDETIAELEAIVRQFEVQMETAELDELRALNGRFHDLLYQSSGNSLLAEEIKALRQRGLPGARGGGLAWRTMAGILQSHEDHVRMIALLRARDGDGLAEAICGHLNMWRKYLPKP</sequence>
<evidence type="ECO:0000256" key="1">
    <source>
        <dbReference type="ARBA" id="ARBA00023015"/>
    </source>
</evidence>
<dbReference type="Gene3D" id="1.20.120.530">
    <property type="entry name" value="GntR ligand-binding domain-like"/>
    <property type="match status" value="1"/>
</dbReference>
<evidence type="ECO:0000256" key="2">
    <source>
        <dbReference type="ARBA" id="ARBA00023125"/>
    </source>
</evidence>
<dbReference type="InterPro" id="IPR036388">
    <property type="entry name" value="WH-like_DNA-bd_sf"/>
</dbReference>
<keyword evidence="6" id="KW-1185">Reference proteome</keyword>
<dbReference type="Proteomes" id="UP000244162">
    <property type="component" value="Unassembled WGS sequence"/>
</dbReference>
<dbReference type="AlphaFoldDB" id="A0A2T5G249"/>
<reference evidence="5 6" key="1">
    <citation type="submission" date="2017-09" db="EMBL/GenBank/DDBJ databases">
        <title>Sphingomonas panjinensis sp.nov., isolated from oil-contaminated soil.</title>
        <authorList>
            <person name="Wang L."/>
            <person name="Chen L."/>
        </authorList>
    </citation>
    <scope>NUCLEOTIDE SEQUENCE [LARGE SCALE GENOMIC DNA]</scope>
    <source>
        <strain evidence="5 6">FW-11</strain>
    </source>
</reference>
<organism evidence="5 6">
    <name type="scientific">Sphingomonas oleivorans</name>
    <dbReference type="NCBI Taxonomy" id="1735121"/>
    <lineage>
        <taxon>Bacteria</taxon>
        <taxon>Pseudomonadati</taxon>
        <taxon>Pseudomonadota</taxon>
        <taxon>Alphaproteobacteria</taxon>
        <taxon>Sphingomonadales</taxon>
        <taxon>Sphingomonadaceae</taxon>
        <taxon>Sphingomonas</taxon>
    </lineage>
</organism>
<evidence type="ECO:0000259" key="4">
    <source>
        <dbReference type="PROSITE" id="PS50949"/>
    </source>
</evidence>
<evidence type="ECO:0000256" key="3">
    <source>
        <dbReference type="ARBA" id="ARBA00023163"/>
    </source>
</evidence>
<dbReference type="PANTHER" id="PTHR43537:SF24">
    <property type="entry name" value="GLUCONATE OPERON TRANSCRIPTIONAL REPRESSOR"/>
    <property type="match status" value="1"/>
</dbReference>
<dbReference type="InterPro" id="IPR011711">
    <property type="entry name" value="GntR_C"/>
</dbReference>
<dbReference type="OrthoDB" id="9812290at2"/>
<dbReference type="Pfam" id="PF00392">
    <property type="entry name" value="GntR"/>
    <property type="match status" value="1"/>
</dbReference>
<dbReference type="Gene3D" id="1.10.10.10">
    <property type="entry name" value="Winged helix-like DNA-binding domain superfamily/Winged helix DNA-binding domain"/>
    <property type="match status" value="1"/>
</dbReference>
<dbReference type="PANTHER" id="PTHR43537">
    <property type="entry name" value="TRANSCRIPTIONAL REGULATOR, GNTR FAMILY"/>
    <property type="match status" value="1"/>
</dbReference>
<dbReference type="GO" id="GO:0003700">
    <property type="term" value="F:DNA-binding transcription factor activity"/>
    <property type="evidence" value="ECO:0007669"/>
    <property type="project" value="InterPro"/>
</dbReference>
<feature type="domain" description="HTH gntR-type" evidence="4">
    <location>
        <begin position="7"/>
        <end position="74"/>
    </location>
</feature>
<keyword evidence="3" id="KW-0804">Transcription</keyword>
<dbReference type="EMBL" id="NWBU01000004">
    <property type="protein sequence ID" value="PTQ13233.1"/>
    <property type="molecule type" value="Genomic_DNA"/>
</dbReference>
<keyword evidence="2" id="KW-0238">DNA-binding</keyword>
<dbReference type="SMART" id="SM00895">
    <property type="entry name" value="FCD"/>
    <property type="match status" value="1"/>
</dbReference>
<dbReference type="SUPFAM" id="SSF46785">
    <property type="entry name" value="Winged helix' DNA-binding domain"/>
    <property type="match status" value="1"/>
</dbReference>
<dbReference type="GO" id="GO:0003677">
    <property type="term" value="F:DNA binding"/>
    <property type="evidence" value="ECO:0007669"/>
    <property type="project" value="UniProtKB-KW"/>
</dbReference>
<proteinExistence type="predicted"/>
<gene>
    <name evidence="5" type="ORF">CLG96_03690</name>
</gene>
<dbReference type="InterPro" id="IPR008920">
    <property type="entry name" value="TF_FadR/GntR_C"/>
</dbReference>
<evidence type="ECO:0000313" key="6">
    <source>
        <dbReference type="Proteomes" id="UP000244162"/>
    </source>
</evidence>